<dbReference type="AlphaFoldDB" id="G6EHZ1"/>
<protein>
    <submittedName>
        <fullName evidence="2">Uncharacterized protein</fullName>
    </submittedName>
</protein>
<sequence length="53" mass="5901">MKEGELTVTMRRHTILGAVAILVIALLAWSWIDAGREPVRDIIQPVPVPELPK</sequence>
<keyword evidence="1" id="KW-1133">Transmembrane helix</keyword>
<reference evidence="2 3" key="1">
    <citation type="journal article" date="2012" name="J. Bacteriol.">
        <title>Genome sequence of benzo(a)pyrene-degrading bacterium Novosphingobium pentaromativorans US6-1.</title>
        <authorList>
            <person name="Luo Y.R."/>
            <person name="Kang S.G."/>
            <person name="Kim S.J."/>
            <person name="Kim M.R."/>
            <person name="Li N."/>
            <person name="Lee J.H."/>
            <person name="Kwon K.K."/>
        </authorList>
    </citation>
    <scope>NUCLEOTIDE SEQUENCE [LARGE SCALE GENOMIC DNA]</scope>
    <source>
        <strain evidence="2 3">US6-1</strain>
    </source>
</reference>
<dbReference type="PATRIC" id="fig|1088721.3.peg.3900"/>
<keyword evidence="3" id="KW-1185">Reference proteome</keyword>
<keyword evidence="1" id="KW-0812">Transmembrane</keyword>
<comment type="caution">
    <text evidence="2">The sequence shown here is derived from an EMBL/GenBank/DDBJ whole genome shotgun (WGS) entry which is preliminary data.</text>
</comment>
<feature type="transmembrane region" description="Helical" evidence="1">
    <location>
        <begin position="12"/>
        <end position="32"/>
    </location>
</feature>
<organism evidence="2 3">
    <name type="scientific">Novosphingobium pentaromativorans US6-1</name>
    <dbReference type="NCBI Taxonomy" id="1088721"/>
    <lineage>
        <taxon>Bacteria</taxon>
        <taxon>Pseudomonadati</taxon>
        <taxon>Pseudomonadota</taxon>
        <taxon>Alphaproteobacteria</taxon>
        <taxon>Sphingomonadales</taxon>
        <taxon>Sphingomonadaceae</taxon>
        <taxon>Novosphingobium</taxon>
    </lineage>
</organism>
<keyword evidence="1" id="KW-0472">Membrane</keyword>
<accession>G6EHZ1</accession>
<dbReference type="Proteomes" id="UP000004030">
    <property type="component" value="Unassembled WGS sequence"/>
</dbReference>
<evidence type="ECO:0000313" key="2">
    <source>
        <dbReference type="EMBL" id="EHJ59125.1"/>
    </source>
</evidence>
<gene>
    <name evidence="2" type="ORF">NSU_3962</name>
</gene>
<evidence type="ECO:0000256" key="1">
    <source>
        <dbReference type="SAM" id="Phobius"/>
    </source>
</evidence>
<proteinExistence type="predicted"/>
<dbReference type="EMBL" id="AGFM01000062">
    <property type="protein sequence ID" value="EHJ59125.1"/>
    <property type="molecule type" value="Genomic_DNA"/>
</dbReference>
<name>G6EHZ1_9SPHN</name>
<evidence type="ECO:0000313" key="3">
    <source>
        <dbReference type="Proteomes" id="UP000004030"/>
    </source>
</evidence>